<feature type="region of interest" description="Disordered" evidence="1">
    <location>
        <begin position="208"/>
        <end position="234"/>
    </location>
</feature>
<dbReference type="RefSeq" id="WP_067892865.1">
    <property type="nucleotide sequence ID" value="NZ_VSFG01000001.1"/>
</dbReference>
<dbReference type="STRING" id="1220554.GCA_001552135_03771"/>
<evidence type="ECO:0000256" key="1">
    <source>
        <dbReference type="SAM" id="MobiDB-lite"/>
    </source>
</evidence>
<dbReference type="SUPFAM" id="SSF56219">
    <property type="entry name" value="DNase I-like"/>
    <property type="match status" value="1"/>
</dbReference>
<name>A0A5D0NUS9_9ACTN</name>
<gene>
    <name evidence="2" type="ORF">FXF69_00705</name>
</gene>
<keyword evidence="3" id="KW-1185">Reference proteome</keyword>
<dbReference type="Gene3D" id="3.60.10.10">
    <property type="entry name" value="Endonuclease/exonuclease/phosphatase"/>
    <property type="match status" value="1"/>
</dbReference>
<accession>A0A5D0NUS9</accession>
<protein>
    <recommendedName>
        <fullName evidence="4">Endonuclease/exonuclease/phosphatase family protein</fullName>
    </recommendedName>
</protein>
<proteinExistence type="predicted"/>
<sequence>MPDEPTTLRVATYNLHTGGLDGDDPEHFSRDDSRLRQQVDLLASLDLDLIGLQEATWGMFADERLDGVAADLGMSWRFLGRSSFYGRNLATLIRVGDKITVGARDVAHLTGPPFVNGLTDVTLTIAGHPRPVHLLVGDCAPSSATIRLAEAETATAHRHHDLIYLADFTAAALDDDPDTTGTDNATARSKLDKRPAETLAAAGFHDVGHIKGDRTPTTGHRAPNQHQHQHQHRDALALRSDRIYTTLPTETITGYGVELGGDALSDHRIVWAEFTRPIARRRVP</sequence>
<dbReference type="EMBL" id="VSFG01000001">
    <property type="protein sequence ID" value="TYB47811.1"/>
    <property type="molecule type" value="Genomic_DNA"/>
</dbReference>
<evidence type="ECO:0000313" key="3">
    <source>
        <dbReference type="Proteomes" id="UP000323380"/>
    </source>
</evidence>
<reference evidence="2 3" key="1">
    <citation type="submission" date="2019-08" db="EMBL/GenBank/DDBJ databases">
        <title>Actinomadura sp. nov. CYP1-5 isolated from mountain soil.</title>
        <authorList>
            <person name="Songsumanus A."/>
            <person name="Kuncharoen N."/>
            <person name="Kudo T."/>
            <person name="Yuki M."/>
            <person name="Igarashi Y."/>
            <person name="Tanasupawat S."/>
        </authorList>
    </citation>
    <scope>NUCLEOTIDE SEQUENCE [LARGE SCALE GENOMIC DNA]</scope>
    <source>
        <strain evidence="2 3">JCM 14158</strain>
    </source>
</reference>
<dbReference type="InterPro" id="IPR036691">
    <property type="entry name" value="Endo/exonu/phosph_ase_sf"/>
</dbReference>
<evidence type="ECO:0000313" key="2">
    <source>
        <dbReference type="EMBL" id="TYB47811.1"/>
    </source>
</evidence>
<dbReference type="AlphaFoldDB" id="A0A5D0NUS9"/>
<comment type="caution">
    <text evidence="2">The sequence shown here is derived from an EMBL/GenBank/DDBJ whole genome shotgun (WGS) entry which is preliminary data.</text>
</comment>
<dbReference type="Proteomes" id="UP000323380">
    <property type="component" value="Unassembled WGS sequence"/>
</dbReference>
<evidence type="ECO:0008006" key="4">
    <source>
        <dbReference type="Google" id="ProtNLM"/>
    </source>
</evidence>
<organism evidence="2 3">
    <name type="scientific">Actinomadura chibensis</name>
    <dbReference type="NCBI Taxonomy" id="392828"/>
    <lineage>
        <taxon>Bacteria</taxon>
        <taxon>Bacillati</taxon>
        <taxon>Actinomycetota</taxon>
        <taxon>Actinomycetes</taxon>
        <taxon>Streptosporangiales</taxon>
        <taxon>Thermomonosporaceae</taxon>
        <taxon>Actinomadura</taxon>
    </lineage>
</organism>